<comment type="catalytic activity">
    <reaction evidence="1 6">
        <text>alpha-D-ribose 1,5-bisphosphate + ATP = 5-phospho-alpha-D-ribose 1-diphosphate + ADP</text>
        <dbReference type="Rhea" id="RHEA:20109"/>
        <dbReference type="ChEBI" id="CHEBI:30616"/>
        <dbReference type="ChEBI" id="CHEBI:58017"/>
        <dbReference type="ChEBI" id="CHEBI:68688"/>
        <dbReference type="ChEBI" id="CHEBI:456216"/>
        <dbReference type="EC" id="2.7.4.23"/>
    </reaction>
</comment>
<dbReference type="GO" id="GO:0033863">
    <property type="term" value="F:ribose 1,5-bisphosphate phosphokinase activity"/>
    <property type="evidence" value="ECO:0007669"/>
    <property type="project" value="UniProtKB-UniRule"/>
</dbReference>
<accession>E5YAA3</accession>
<keyword evidence="3 6" id="KW-0808">Transferase</keyword>
<comment type="caution">
    <text evidence="7">The sequence shown here is derived from an EMBL/GenBank/DDBJ whole genome shotgun (WGS) entry which is preliminary data.</text>
</comment>
<dbReference type="EMBL" id="ADCP02000001">
    <property type="protein sequence ID" value="EFV43104.1"/>
    <property type="molecule type" value="Genomic_DNA"/>
</dbReference>
<dbReference type="GeneID" id="78084488"/>
<dbReference type="NCBIfam" id="TIGR02322">
    <property type="entry name" value="phosphon_PhnN"/>
    <property type="match status" value="1"/>
</dbReference>
<sequence>MRQGQLVYVMGASGSGKDSLLQALRPRLRGVPVAFARRYITRPLSAKGERHIAVSPERFAAMAASGEFMMDWRSHGLRYGIGKGVETTLAHGGVVLMNGSREYLPEALRRFPSLVPVLVEVDASVLRARLLARGREPGGDIEERIARASMPAEYPDGVLRIDNSGELAESTAAFYRMVARLIEEKTDFRQ</sequence>
<evidence type="ECO:0000256" key="6">
    <source>
        <dbReference type="HAMAP-Rule" id="MF_00836"/>
    </source>
</evidence>
<evidence type="ECO:0000256" key="5">
    <source>
        <dbReference type="ARBA" id="ARBA00022840"/>
    </source>
</evidence>
<dbReference type="InterPro" id="IPR012699">
    <property type="entry name" value="PhnN"/>
</dbReference>
<reference evidence="7 8" key="1">
    <citation type="submission" date="2010-10" db="EMBL/GenBank/DDBJ databases">
        <authorList>
            <consortium name="The Broad Institute Genome Sequencing Platform"/>
            <person name="Ward D."/>
            <person name="Earl A."/>
            <person name="Feldgarden M."/>
            <person name="Young S.K."/>
            <person name="Gargeya S."/>
            <person name="Zeng Q."/>
            <person name="Alvarado L."/>
            <person name="Berlin A."/>
            <person name="Bochicchio J."/>
            <person name="Chapman S.B."/>
            <person name="Chen Z."/>
            <person name="Freedman E."/>
            <person name="Gellesch M."/>
            <person name="Goldberg J."/>
            <person name="Griggs A."/>
            <person name="Gujja S."/>
            <person name="Heilman E."/>
            <person name="Heiman D."/>
            <person name="Howarth C."/>
            <person name="Mehta T."/>
            <person name="Neiman D."/>
            <person name="Pearson M."/>
            <person name="Roberts A."/>
            <person name="Saif S."/>
            <person name="Shea T."/>
            <person name="Shenoy N."/>
            <person name="Sisk P."/>
            <person name="Stolte C."/>
            <person name="Sykes S."/>
            <person name="White J."/>
            <person name="Yandava C."/>
            <person name="Allen-Vercoe E."/>
            <person name="Sibley C."/>
            <person name="Ambrose C.E."/>
            <person name="Strauss J."/>
            <person name="Daigneault M."/>
            <person name="Haas B."/>
            <person name="Nusbaum C."/>
            <person name="Birren B."/>
        </authorList>
    </citation>
    <scope>NUCLEOTIDE SEQUENCE [LARGE SCALE GENOMIC DNA]</scope>
    <source>
        <strain evidence="7 8">3_1_6</strain>
    </source>
</reference>
<dbReference type="GO" id="GO:0005524">
    <property type="term" value="F:ATP binding"/>
    <property type="evidence" value="ECO:0007669"/>
    <property type="project" value="UniProtKB-KW"/>
</dbReference>
<gene>
    <name evidence="6" type="primary">phnN</name>
    <name evidence="7" type="ORF">HMPREF0179_03123</name>
</gene>
<keyword evidence="7" id="KW-0418">Kinase</keyword>
<protein>
    <recommendedName>
        <fullName evidence="6">Ribose 1,5-bisphosphate phosphokinase PhnN</fullName>
        <ecNumber evidence="6">2.7.4.23</ecNumber>
    </recommendedName>
    <alternativeName>
        <fullName evidence="6">Ribose 1,5-bisphosphokinase</fullName>
    </alternativeName>
</protein>
<reference evidence="7 8" key="2">
    <citation type="submission" date="2013-04" db="EMBL/GenBank/DDBJ databases">
        <title>The Genome Sequence of Bilophila wadsworthia 3_1_6.</title>
        <authorList>
            <consortium name="The Broad Institute Genomics Platform"/>
            <person name="Earl A."/>
            <person name="Ward D."/>
            <person name="Feldgarden M."/>
            <person name="Gevers D."/>
            <person name="Sibley C."/>
            <person name="Strauss J."/>
            <person name="Allen-Vercoe E."/>
            <person name="Walker B."/>
            <person name="Young S."/>
            <person name="Zeng Q."/>
            <person name="Gargeya S."/>
            <person name="Fitzgerald M."/>
            <person name="Haas B."/>
            <person name="Abouelleil A."/>
            <person name="Allen A.W."/>
            <person name="Alvarado L."/>
            <person name="Arachchi H.M."/>
            <person name="Berlin A.M."/>
            <person name="Chapman S.B."/>
            <person name="Gainer-Dewar J."/>
            <person name="Goldberg J."/>
            <person name="Griggs A."/>
            <person name="Gujja S."/>
            <person name="Hansen M."/>
            <person name="Howarth C."/>
            <person name="Imamovic A."/>
            <person name="Ireland A."/>
            <person name="Larimer J."/>
            <person name="McCowan C."/>
            <person name="Murphy C."/>
            <person name="Pearson M."/>
            <person name="Poon T.W."/>
            <person name="Priest M."/>
            <person name="Roberts A."/>
            <person name="Saif S."/>
            <person name="Shea T."/>
            <person name="Sisk P."/>
            <person name="Sykes S."/>
            <person name="Wortman J."/>
            <person name="Nusbaum C."/>
            <person name="Birren B."/>
        </authorList>
    </citation>
    <scope>NUCLEOTIDE SEQUENCE [LARGE SCALE GENOMIC DNA]</scope>
    <source>
        <strain evidence="7 8">3_1_6</strain>
    </source>
</reference>
<dbReference type="GO" id="GO:0019634">
    <property type="term" value="P:organic phosphonate metabolic process"/>
    <property type="evidence" value="ECO:0007669"/>
    <property type="project" value="UniProtKB-UniRule"/>
</dbReference>
<dbReference type="NCBIfam" id="NF007485">
    <property type="entry name" value="PRK10078.1"/>
    <property type="match status" value="1"/>
</dbReference>
<dbReference type="Proteomes" id="UP000006034">
    <property type="component" value="Unassembled WGS sequence"/>
</dbReference>
<comment type="caution">
    <text evidence="6">Lacks conserved residue(s) required for the propagation of feature annotation.</text>
</comment>
<evidence type="ECO:0000256" key="2">
    <source>
        <dbReference type="ARBA" id="ARBA00005069"/>
    </source>
</evidence>
<name>E5YAA3_BILW3</name>
<comment type="pathway">
    <text evidence="2 6">Metabolic intermediate biosynthesis; 5-phospho-alpha-D-ribose 1-diphosphate biosynthesis; 5-phospho-alpha-D-ribose 1-diphosphate from D-ribose 5-phosphate (route II): step 3/3.</text>
</comment>
<dbReference type="Gene3D" id="3.40.50.300">
    <property type="entry name" value="P-loop containing nucleotide triphosphate hydrolases"/>
    <property type="match status" value="1"/>
</dbReference>
<dbReference type="InterPro" id="IPR027417">
    <property type="entry name" value="P-loop_NTPase"/>
</dbReference>
<dbReference type="UniPathway" id="UPA00087">
    <property type="reaction ID" value="UER00175"/>
</dbReference>
<dbReference type="SUPFAM" id="SSF52540">
    <property type="entry name" value="P-loop containing nucleoside triphosphate hydrolases"/>
    <property type="match status" value="1"/>
</dbReference>
<keyword evidence="5 6" id="KW-0067">ATP-binding</keyword>
<dbReference type="RefSeq" id="WP_005029580.1">
    <property type="nucleotide sequence ID" value="NZ_KE150238.1"/>
</dbReference>
<organism evidence="7 8">
    <name type="scientific">Bilophila wadsworthia (strain 3_1_6)</name>
    <dbReference type="NCBI Taxonomy" id="563192"/>
    <lineage>
        <taxon>Bacteria</taxon>
        <taxon>Pseudomonadati</taxon>
        <taxon>Thermodesulfobacteriota</taxon>
        <taxon>Desulfovibrionia</taxon>
        <taxon>Desulfovibrionales</taxon>
        <taxon>Desulfovibrionaceae</taxon>
        <taxon>Bilophila</taxon>
    </lineage>
</organism>
<dbReference type="HOGENOM" id="CLU_102477_0_0_7"/>
<dbReference type="GO" id="GO:0006015">
    <property type="term" value="P:5-phosphoribose 1-diphosphate biosynthetic process"/>
    <property type="evidence" value="ECO:0007669"/>
    <property type="project" value="UniProtKB-UniRule"/>
</dbReference>
<comment type="function">
    <text evidence="6">Catalyzes the phosphorylation of ribose 1,5-bisphosphate to 5-phospho-D-ribosyl alpha-1-diphosphate (PRPP).</text>
</comment>
<dbReference type="eggNOG" id="COG3709">
    <property type="taxonomic scope" value="Bacteria"/>
</dbReference>
<evidence type="ECO:0000256" key="4">
    <source>
        <dbReference type="ARBA" id="ARBA00022741"/>
    </source>
</evidence>
<evidence type="ECO:0000256" key="1">
    <source>
        <dbReference type="ARBA" id="ARBA00000373"/>
    </source>
</evidence>
<proteinExistence type="inferred from homology"/>
<dbReference type="OrthoDB" id="341217at2"/>
<evidence type="ECO:0000313" key="7">
    <source>
        <dbReference type="EMBL" id="EFV43104.1"/>
    </source>
</evidence>
<keyword evidence="4 6" id="KW-0547">Nucleotide-binding</keyword>
<keyword evidence="8" id="KW-1185">Reference proteome</keyword>
<dbReference type="HAMAP" id="MF_00836">
    <property type="entry name" value="PhnN"/>
    <property type="match status" value="1"/>
</dbReference>
<dbReference type="EC" id="2.7.4.23" evidence="6"/>
<dbReference type="STRING" id="563192.HMPREF0179_03123"/>
<evidence type="ECO:0000256" key="3">
    <source>
        <dbReference type="ARBA" id="ARBA00022679"/>
    </source>
</evidence>
<evidence type="ECO:0000313" key="8">
    <source>
        <dbReference type="Proteomes" id="UP000006034"/>
    </source>
</evidence>
<comment type="similarity">
    <text evidence="6">Belongs to the ribose 1,5-bisphosphokinase family.</text>
</comment>
<dbReference type="AlphaFoldDB" id="E5YAA3"/>